<evidence type="ECO:0000313" key="3">
    <source>
        <dbReference type="Proteomes" id="UP001492380"/>
    </source>
</evidence>
<sequence>MINPRRPAMHPQPEAKRQVKMTNDSSYRAPAPNPDCTMAEKTDKQRAPRNNVLGNPRARATNVALAGTDPAARGNEAAGKHGLFGNPQARTTNVTLAGLIPTARLTGAAGNQSLFANAQARETNVLLAGLHPPAPTTAQPRGWKVTETKYSTIRVTSTGTYTQQRVKDISIQEMVPTQHQGPVVMQTVQRTTQRTVSTANKIHQAPTNGNPGPVRRSQPSEKKPQPVNKDIRTMIKRNMSINEDTVRPSRLRAHRPASPASPESDTGTVIGPLPTDVPKRNHGKFRRSTVLGLFPGQEKEAKK</sequence>
<comment type="caution">
    <text evidence="2">The sequence shown here is derived from an EMBL/GenBank/DDBJ whole genome shotgun (WGS) entry which is preliminary data.</text>
</comment>
<proteinExistence type="predicted"/>
<accession>A0ABR1Y8X7</accession>
<feature type="region of interest" description="Disordered" evidence="1">
    <location>
        <begin position="193"/>
        <end position="303"/>
    </location>
</feature>
<feature type="region of interest" description="Disordered" evidence="1">
    <location>
        <begin position="1"/>
        <end position="54"/>
    </location>
</feature>
<reference evidence="2 3" key="1">
    <citation type="submission" date="2024-04" db="EMBL/GenBank/DDBJ databases">
        <title>Phyllosticta paracitricarpa is synonymous to the EU quarantine fungus P. citricarpa based on phylogenomic analyses.</title>
        <authorList>
            <consortium name="Lawrence Berkeley National Laboratory"/>
            <person name="Van Ingen-Buijs V.A."/>
            <person name="Van Westerhoven A.C."/>
            <person name="Haridas S."/>
            <person name="Skiadas P."/>
            <person name="Martin F."/>
            <person name="Groenewald J.Z."/>
            <person name="Crous P.W."/>
            <person name="Seidl M.F."/>
        </authorList>
    </citation>
    <scope>NUCLEOTIDE SEQUENCE [LARGE SCALE GENOMIC DNA]</scope>
    <source>
        <strain evidence="2 3">CBS 123374</strain>
    </source>
</reference>
<organism evidence="2 3">
    <name type="scientific">Phyllosticta capitalensis</name>
    <dbReference type="NCBI Taxonomy" id="121624"/>
    <lineage>
        <taxon>Eukaryota</taxon>
        <taxon>Fungi</taxon>
        <taxon>Dikarya</taxon>
        <taxon>Ascomycota</taxon>
        <taxon>Pezizomycotina</taxon>
        <taxon>Dothideomycetes</taxon>
        <taxon>Dothideomycetes incertae sedis</taxon>
        <taxon>Botryosphaeriales</taxon>
        <taxon>Phyllostictaceae</taxon>
        <taxon>Phyllosticta</taxon>
    </lineage>
</organism>
<keyword evidence="3" id="KW-1185">Reference proteome</keyword>
<feature type="compositionally biased region" description="Basic and acidic residues" evidence="1">
    <location>
        <begin position="218"/>
        <end position="233"/>
    </location>
</feature>
<gene>
    <name evidence="2" type="ORF">HDK90DRAFT_471027</name>
</gene>
<protein>
    <submittedName>
        <fullName evidence="2">Uncharacterized protein</fullName>
    </submittedName>
</protein>
<dbReference type="Proteomes" id="UP001492380">
    <property type="component" value="Unassembled WGS sequence"/>
</dbReference>
<dbReference type="EMBL" id="JBBWRZ010000015">
    <property type="protein sequence ID" value="KAK8222718.1"/>
    <property type="molecule type" value="Genomic_DNA"/>
</dbReference>
<evidence type="ECO:0000256" key="1">
    <source>
        <dbReference type="SAM" id="MobiDB-lite"/>
    </source>
</evidence>
<feature type="compositionally biased region" description="Polar residues" evidence="1">
    <location>
        <begin position="197"/>
        <end position="210"/>
    </location>
</feature>
<name>A0ABR1Y8X7_9PEZI</name>
<evidence type="ECO:0000313" key="2">
    <source>
        <dbReference type="EMBL" id="KAK8222718.1"/>
    </source>
</evidence>